<dbReference type="STRING" id="180197.SAMN02982919_02280"/>
<dbReference type="Pfam" id="PF12482">
    <property type="entry name" value="DUF3701"/>
    <property type="match status" value="1"/>
</dbReference>
<organism evidence="6 7">
    <name type="scientific">Giesbergeria anulus</name>
    <dbReference type="NCBI Taxonomy" id="180197"/>
    <lineage>
        <taxon>Bacteria</taxon>
        <taxon>Pseudomonadati</taxon>
        <taxon>Pseudomonadota</taxon>
        <taxon>Betaproteobacteria</taxon>
        <taxon>Burkholderiales</taxon>
        <taxon>Comamonadaceae</taxon>
        <taxon>Giesbergeria</taxon>
    </lineage>
</organism>
<evidence type="ECO:0000256" key="4">
    <source>
        <dbReference type="ARBA" id="ARBA00023172"/>
    </source>
</evidence>
<dbReference type="InterPro" id="IPR050090">
    <property type="entry name" value="Tyrosine_recombinase_XerCD"/>
</dbReference>
<evidence type="ECO:0000256" key="2">
    <source>
        <dbReference type="ARBA" id="ARBA00022908"/>
    </source>
</evidence>
<dbReference type="Gene3D" id="1.10.150.130">
    <property type="match status" value="1"/>
</dbReference>
<dbReference type="OrthoDB" id="8610787at2"/>
<evidence type="ECO:0000313" key="7">
    <source>
        <dbReference type="Proteomes" id="UP000199766"/>
    </source>
</evidence>
<evidence type="ECO:0000256" key="3">
    <source>
        <dbReference type="ARBA" id="ARBA00023125"/>
    </source>
</evidence>
<evidence type="ECO:0000256" key="1">
    <source>
        <dbReference type="ARBA" id="ARBA00004496"/>
    </source>
</evidence>
<keyword evidence="2" id="KW-0229">DNA integration</keyword>
<dbReference type="GO" id="GO:0015074">
    <property type="term" value="P:DNA integration"/>
    <property type="evidence" value="ECO:0007669"/>
    <property type="project" value="UniProtKB-KW"/>
</dbReference>
<name>A0A1H9NMZ4_9BURK</name>
<reference evidence="6 7" key="1">
    <citation type="submission" date="2016-10" db="EMBL/GenBank/DDBJ databases">
        <authorList>
            <person name="de Groot N.N."/>
        </authorList>
    </citation>
    <scope>NUCLEOTIDE SEQUENCE [LARGE SCALE GENOMIC DNA]</scope>
    <source>
        <strain evidence="6 7">ATCC 35958</strain>
    </source>
</reference>
<protein>
    <submittedName>
        <fullName evidence="6">Site-specific recombinase XerD</fullName>
    </submittedName>
</protein>
<dbReference type="PANTHER" id="PTHR30349">
    <property type="entry name" value="PHAGE INTEGRASE-RELATED"/>
    <property type="match status" value="1"/>
</dbReference>
<dbReference type="PANTHER" id="PTHR30349:SF77">
    <property type="entry name" value="TYROSINE RECOMBINASE XERC"/>
    <property type="match status" value="1"/>
</dbReference>
<dbReference type="InterPro" id="IPR022169">
    <property type="entry name" value="DUF3701"/>
</dbReference>
<dbReference type="GO" id="GO:0006310">
    <property type="term" value="P:DNA recombination"/>
    <property type="evidence" value="ECO:0007669"/>
    <property type="project" value="UniProtKB-KW"/>
</dbReference>
<comment type="subcellular location">
    <subcellularLocation>
        <location evidence="1">Cytoplasm</location>
    </subcellularLocation>
</comment>
<dbReference type="RefSeq" id="WP_091457634.1">
    <property type="nucleotide sequence ID" value="NZ_FOGD01000007.1"/>
</dbReference>
<dbReference type="Pfam" id="PF00589">
    <property type="entry name" value="Phage_integrase"/>
    <property type="match status" value="1"/>
</dbReference>
<feature type="domain" description="Tyr recombinase" evidence="5">
    <location>
        <begin position="376"/>
        <end position="583"/>
    </location>
</feature>
<dbReference type="CDD" id="cd00397">
    <property type="entry name" value="DNA_BRE_C"/>
    <property type="match status" value="1"/>
</dbReference>
<dbReference type="PROSITE" id="PS51898">
    <property type="entry name" value="TYR_RECOMBINASE"/>
    <property type="match status" value="1"/>
</dbReference>
<dbReference type="InterPro" id="IPR013762">
    <property type="entry name" value="Integrase-like_cat_sf"/>
</dbReference>
<dbReference type="Gene3D" id="1.10.443.10">
    <property type="entry name" value="Intergrase catalytic core"/>
    <property type="match status" value="1"/>
</dbReference>
<dbReference type="GO" id="GO:0005737">
    <property type="term" value="C:cytoplasm"/>
    <property type="evidence" value="ECO:0007669"/>
    <property type="project" value="UniProtKB-SubCell"/>
</dbReference>
<dbReference type="SUPFAM" id="SSF56349">
    <property type="entry name" value="DNA breaking-rejoining enzymes"/>
    <property type="match status" value="1"/>
</dbReference>
<keyword evidence="7" id="KW-1185">Reference proteome</keyword>
<dbReference type="GO" id="GO:0003677">
    <property type="term" value="F:DNA binding"/>
    <property type="evidence" value="ECO:0007669"/>
    <property type="project" value="UniProtKB-KW"/>
</dbReference>
<dbReference type="InterPro" id="IPR010998">
    <property type="entry name" value="Integrase_recombinase_N"/>
</dbReference>
<keyword evidence="3" id="KW-0238">DNA-binding</keyword>
<gene>
    <name evidence="6" type="ORF">SAMN02982919_02280</name>
</gene>
<evidence type="ECO:0000313" key="6">
    <source>
        <dbReference type="EMBL" id="SER37404.1"/>
    </source>
</evidence>
<accession>A0A1H9NMZ4</accession>
<proteinExistence type="predicted"/>
<sequence>MPLLASTQPTRFVRRLGLHHFAHLRAVAEGLPVLDSARRYLGIDHGHQATTAHQQTVDAVRTVARRHAGMGDWRLIGLRITLTPAGAAPTLEDFMLEQGLDGWSETEVLQMYEDAYPADPRQQRRARLRQRQLALLRSLEGLAAEKPLHHDLVTGWFDEITAQRLLGAGLNTLGELHQLIGRGGRWFSTMPGIGQTKAQRIAAHLRNLLPDLPVQAQRLFRLQAASTVTALAINDPAAVGLLNSDNDLQAIESWIAARCGSDATAKLYRREAQRLLLWLQAEKSRKVLSSVNVEDCNAYMAFLANIPADWISRVRAQPGGVGWAPFRGPLSLRSRQQAITIVASLFAWLQSACYLSANPWVLVNQKLGDDKEQHLLDSKALSAAAMEQILAYIEQQVPSASRARIRFILLFTSTVGLRSAELLAAKLGDLHHEQEGWMLQVHGKGAKNRIAAIPPSALLALHDYLHARGLGDDIASAPAQAPVLASTLDPMSSVGYQALYEHVRGWLSKAIAATALPEKERLKLAQASTHWLRHTFGTRAIAKGVPLDVIQAQMGHSSIQTTINIYGRAPIQRRMDELGKAFS</sequence>
<dbReference type="InterPro" id="IPR002104">
    <property type="entry name" value="Integrase_catalytic"/>
</dbReference>
<dbReference type="AlphaFoldDB" id="A0A1H9NMZ4"/>
<dbReference type="EMBL" id="FOGD01000007">
    <property type="protein sequence ID" value="SER37404.1"/>
    <property type="molecule type" value="Genomic_DNA"/>
</dbReference>
<dbReference type="Proteomes" id="UP000199766">
    <property type="component" value="Unassembled WGS sequence"/>
</dbReference>
<dbReference type="InterPro" id="IPR011010">
    <property type="entry name" value="DNA_brk_join_enz"/>
</dbReference>
<keyword evidence="4" id="KW-0233">DNA recombination</keyword>
<evidence type="ECO:0000259" key="5">
    <source>
        <dbReference type="PROSITE" id="PS51898"/>
    </source>
</evidence>